<dbReference type="PANTHER" id="PTHR42791:SF1">
    <property type="entry name" value="N-ACETYLTRANSFERASE DOMAIN-CONTAINING PROTEIN"/>
    <property type="match status" value="1"/>
</dbReference>
<dbReference type="EMBL" id="KN847322">
    <property type="protein sequence ID" value="KIW50696.1"/>
    <property type="molecule type" value="Genomic_DNA"/>
</dbReference>
<protein>
    <recommendedName>
        <fullName evidence="1">N-acetyltransferase domain-containing protein</fullName>
    </recommendedName>
</protein>
<sequence length="234" mass="26659">MHIRPANPQDLPDCATIARDAMFDDDLTVYLAPYRHTHPECLRQGVLRRVKKRYYDDHTTLVAVTDEDDAEWNGIEKVVGYLSAGSSMHKEQNTRRLFSWKAFEVRLLRLEELFIWYTNSDRSISQAKWLEYWRSTASGTRGPLAEIKEYWEVDHLSVAPASHRRGIGSALVEYVKRIASTDNLPVVLFASVKGRPMYKRAGFLELGPATLGTGHVSEAMAWYPGSPTSSNRLE</sequence>
<keyword evidence="3" id="KW-1185">Reference proteome</keyword>
<reference evidence="2 3" key="1">
    <citation type="submission" date="2015-01" db="EMBL/GenBank/DDBJ databases">
        <title>The Genome Sequence of Exophiala xenobiotica CBS118157.</title>
        <authorList>
            <consortium name="The Broad Institute Genomics Platform"/>
            <person name="Cuomo C."/>
            <person name="de Hoog S."/>
            <person name="Gorbushina A."/>
            <person name="Stielow B."/>
            <person name="Teixiera M."/>
            <person name="Abouelleil A."/>
            <person name="Chapman S.B."/>
            <person name="Priest M."/>
            <person name="Young S.K."/>
            <person name="Wortman J."/>
            <person name="Nusbaum C."/>
            <person name="Birren B."/>
        </authorList>
    </citation>
    <scope>NUCLEOTIDE SEQUENCE [LARGE SCALE GENOMIC DNA]</scope>
    <source>
        <strain evidence="2 3">CBS 118157</strain>
    </source>
</reference>
<dbReference type="Gene3D" id="3.40.630.30">
    <property type="match status" value="1"/>
</dbReference>
<dbReference type="InterPro" id="IPR016181">
    <property type="entry name" value="Acyl_CoA_acyltransferase"/>
</dbReference>
<evidence type="ECO:0000313" key="3">
    <source>
        <dbReference type="Proteomes" id="UP000054342"/>
    </source>
</evidence>
<dbReference type="PROSITE" id="PS51186">
    <property type="entry name" value="GNAT"/>
    <property type="match status" value="1"/>
</dbReference>
<dbReference type="InterPro" id="IPR052523">
    <property type="entry name" value="Trichothecene_AcTrans"/>
</dbReference>
<dbReference type="AlphaFoldDB" id="A0A0D2BEQ1"/>
<dbReference type="OrthoDB" id="410198at2759"/>
<dbReference type="GO" id="GO:0016747">
    <property type="term" value="F:acyltransferase activity, transferring groups other than amino-acyl groups"/>
    <property type="evidence" value="ECO:0007669"/>
    <property type="project" value="InterPro"/>
</dbReference>
<dbReference type="Pfam" id="PF13673">
    <property type="entry name" value="Acetyltransf_10"/>
    <property type="match status" value="1"/>
</dbReference>
<dbReference type="HOGENOM" id="CLU_060131_3_2_1"/>
<organism evidence="2 3">
    <name type="scientific">Exophiala xenobiotica</name>
    <dbReference type="NCBI Taxonomy" id="348802"/>
    <lineage>
        <taxon>Eukaryota</taxon>
        <taxon>Fungi</taxon>
        <taxon>Dikarya</taxon>
        <taxon>Ascomycota</taxon>
        <taxon>Pezizomycotina</taxon>
        <taxon>Eurotiomycetes</taxon>
        <taxon>Chaetothyriomycetidae</taxon>
        <taxon>Chaetothyriales</taxon>
        <taxon>Herpotrichiellaceae</taxon>
        <taxon>Exophiala</taxon>
    </lineage>
</organism>
<proteinExistence type="predicted"/>
<dbReference type="Proteomes" id="UP000054342">
    <property type="component" value="Unassembled WGS sequence"/>
</dbReference>
<feature type="domain" description="N-acetyltransferase" evidence="1">
    <location>
        <begin position="87"/>
        <end position="223"/>
    </location>
</feature>
<name>A0A0D2BEQ1_9EURO</name>
<accession>A0A0D2BEQ1</accession>
<gene>
    <name evidence="2" type="ORF">PV05_09484</name>
</gene>
<evidence type="ECO:0000259" key="1">
    <source>
        <dbReference type="PROSITE" id="PS51186"/>
    </source>
</evidence>
<dbReference type="SUPFAM" id="SSF55729">
    <property type="entry name" value="Acyl-CoA N-acyltransferases (Nat)"/>
    <property type="match status" value="1"/>
</dbReference>
<dbReference type="RefSeq" id="XP_013311280.1">
    <property type="nucleotide sequence ID" value="XM_013455826.1"/>
</dbReference>
<dbReference type="PANTHER" id="PTHR42791">
    <property type="entry name" value="GNAT FAMILY ACETYLTRANSFERASE"/>
    <property type="match status" value="1"/>
</dbReference>
<evidence type="ECO:0000313" key="2">
    <source>
        <dbReference type="EMBL" id="KIW50696.1"/>
    </source>
</evidence>
<dbReference type="GeneID" id="25331392"/>
<dbReference type="STRING" id="348802.A0A0D2BEQ1"/>
<dbReference type="InterPro" id="IPR000182">
    <property type="entry name" value="GNAT_dom"/>
</dbReference>
<dbReference type="CDD" id="cd04301">
    <property type="entry name" value="NAT_SF"/>
    <property type="match status" value="1"/>
</dbReference>